<dbReference type="EMBL" id="CACQ02006848">
    <property type="protein sequence ID" value="CCF44364.1"/>
    <property type="molecule type" value="Genomic_DNA"/>
</dbReference>
<organism evidence="2 3">
    <name type="scientific">Colletotrichum higginsianum (strain IMI 349063)</name>
    <name type="common">Crucifer anthracnose fungus</name>
    <dbReference type="NCBI Taxonomy" id="759273"/>
    <lineage>
        <taxon>Eukaryota</taxon>
        <taxon>Fungi</taxon>
        <taxon>Dikarya</taxon>
        <taxon>Ascomycota</taxon>
        <taxon>Pezizomycotina</taxon>
        <taxon>Sordariomycetes</taxon>
        <taxon>Hypocreomycetidae</taxon>
        <taxon>Glomerellales</taxon>
        <taxon>Glomerellaceae</taxon>
        <taxon>Colletotrichum</taxon>
        <taxon>Colletotrichum destructivum species complex</taxon>
    </lineage>
</organism>
<accession>H1VVV3</accession>
<evidence type="ECO:0000256" key="1">
    <source>
        <dbReference type="SAM" id="Phobius"/>
    </source>
</evidence>
<dbReference type="AlphaFoldDB" id="H1VVV3"/>
<dbReference type="Proteomes" id="UP000007174">
    <property type="component" value="Unassembled WGS sequence"/>
</dbReference>
<gene>
    <name evidence="2" type="ORF">CH063_13787</name>
</gene>
<sequence>MGGSLYRWTRVRTLVLTFIIIVFLVYILDAIWLHPRTETAMLERHMNAANNAATPPPPPVSPKSSFDWSAVKFKYPPQTPLTP</sequence>
<keyword evidence="1" id="KW-1133">Transmembrane helix</keyword>
<protein>
    <submittedName>
        <fullName evidence="2">Uncharacterized protein</fullName>
    </submittedName>
</protein>
<keyword evidence="1" id="KW-0812">Transmembrane</keyword>
<evidence type="ECO:0000313" key="2">
    <source>
        <dbReference type="EMBL" id="CCF44364.1"/>
    </source>
</evidence>
<name>H1VVV3_COLHI</name>
<feature type="non-terminal residue" evidence="2">
    <location>
        <position position="83"/>
    </location>
</feature>
<dbReference type="HOGENOM" id="CLU_2549097_0_0_1"/>
<proteinExistence type="predicted"/>
<reference evidence="3" key="1">
    <citation type="journal article" date="2012" name="Nat. Genet.">
        <title>Lifestyle transitions in plant pathogenic Colletotrichum fungi deciphered by genome and transcriptome analyses.</title>
        <authorList>
            <person name="O'Connell R.J."/>
            <person name="Thon M.R."/>
            <person name="Hacquard S."/>
            <person name="Amyotte S.G."/>
            <person name="Kleemann J."/>
            <person name="Torres M.F."/>
            <person name="Damm U."/>
            <person name="Buiate E.A."/>
            <person name="Epstein L."/>
            <person name="Alkan N."/>
            <person name="Altmueller J."/>
            <person name="Alvarado-Balderrama L."/>
            <person name="Bauser C.A."/>
            <person name="Becker C."/>
            <person name="Birren B.W."/>
            <person name="Chen Z."/>
            <person name="Choi J."/>
            <person name="Crouch J.A."/>
            <person name="Duvick J.P."/>
            <person name="Farman M.A."/>
            <person name="Gan P."/>
            <person name="Heiman D."/>
            <person name="Henrissat B."/>
            <person name="Howard R.J."/>
            <person name="Kabbage M."/>
            <person name="Koch C."/>
            <person name="Kracher B."/>
            <person name="Kubo Y."/>
            <person name="Law A.D."/>
            <person name="Lebrun M.-H."/>
            <person name="Lee Y.-H."/>
            <person name="Miyara I."/>
            <person name="Moore N."/>
            <person name="Neumann U."/>
            <person name="Nordstroem K."/>
            <person name="Panaccione D.G."/>
            <person name="Panstruga R."/>
            <person name="Place M."/>
            <person name="Proctor R.H."/>
            <person name="Prusky D."/>
            <person name="Rech G."/>
            <person name="Reinhardt R."/>
            <person name="Rollins J.A."/>
            <person name="Rounsley S."/>
            <person name="Schardl C.L."/>
            <person name="Schwartz D.C."/>
            <person name="Shenoy N."/>
            <person name="Shirasu K."/>
            <person name="Sikhakolli U.R."/>
            <person name="Stueber K."/>
            <person name="Sukno S.A."/>
            <person name="Sweigard J.A."/>
            <person name="Takano Y."/>
            <person name="Takahara H."/>
            <person name="Trail F."/>
            <person name="van der Does H.C."/>
            <person name="Voll L.M."/>
            <person name="Will I."/>
            <person name="Young S."/>
            <person name="Zeng Q."/>
            <person name="Zhang J."/>
            <person name="Zhou S."/>
            <person name="Dickman M.B."/>
            <person name="Schulze-Lefert P."/>
            <person name="Ver Loren van Themaat E."/>
            <person name="Ma L.-J."/>
            <person name="Vaillancourt L.J."/>
        </authorList>
    </citation>
    <scope>NUCLEOTIDE SEQUENCE [LARGE SCALE GENOMIC DNA]</scope>
    <source>
        <strain evidence="3">IMI 349063</strain>
    </source>
</reference>
<feature type="transmembrane region" description="Helical" evidence="1">
    <location>
        <begin position="14"/>
        <end position="34"/>
    </location>
</feature>
<evidence type="ECO:0000313" key="3">
    <source>
        <dbReference type="Proteomes" id="UP000007174"/>
    </source>
</evidence>
<keyword evidence="1" id="KW-0472">Membrane</keyword>
<dbReference type="VEuPathDB" id="FungiDB:CH63R_05075"/>